<sequence length="317" mass="35568">MKKIGIVAVGAITLCWAIYEVSSDNTNTTSRNESDQKVASKSISSPTKNEKLAPQMLLTQTTSLNSSAPVCKYNFDATLEDYDLFNTQYPDRPPTMKFPRINGQNFGFKIDPITEDYYGYFVYTAKSKSKMNSISYEGDFLLPHKDIVAFEMQLKIPTISSGSSYYSSDISFTGVTDNNYIINSFYNFIVGAYDPDFGENPPSLYYSLSSQVNEDTLIDRYHKNRNMTVNTNAYQRLGIYINQNTRQVGFILNGLDEGYKFKLPGALQKVAFTVDGVVDIHSTNLFGQELSSELITDRNALQFSYPQGTTDMCGNAL</sequence>
<reference evidence="2 3" key="2">
    <citation type="journal article" date="2015" name="Int. J. Syst. Evol. Microbiol.">
        <title>Acinetobacter seifertii sp. nov., a member of the Acinetobacter calcoaceticus-Acinetobacter baumannii complex isolated from human clinical specimens.</title>
        <authorList>
            <person name="Nemec A."/>
            <person name="Krizova L."/>
            <person name="Maixnerova M."/>
            <person name="Sedo O."/>
            <person name="Brisse S."/>
            <person name="Higgins P.G."/>
        </authorList>
    </citation>
    <scope>NUCLEOTIDE SEQUENCE [LARGE SCALE GENOMIC DNA]</scope>
    <source>
        <strain evidence="2 3">NIPH 973</strain>
    </source>
</reference>
<protein>
    <recommendedName>
        <fullName evidence="4">DUF4882 domain-containing protein</fullName>
    </recommendedName>
</protein>
<dbReference type="Pfam" id="PF16223">
    <property type="entry name" value="DUF4882"/>
    <property type="match status" value="1"/>
</dbReference>
<reference evidence="3" key="1">
    <citation type="submission" date="2013-02" db="EMBL/GenBank/DDBJ databases">
        <title>The Genome Sequence of Acinetobacter sp. NIPH 973.</title>
        <authorList>
            <consortium name="The Broad Institute Genome Sequencing Platform"/>
            <consortium name="The Broad Institute Genome Sequencing Center for Infectious Disease"/>
            <person name="Cerqueira G."/>
            <person name="Feldgarden M."/>
            <person name="Courvalin P."/>
            <person name="Perichon B."/>
            <person name="Grillot-Courvalin C."/>
            <person name="Clermont D."/>
            <person name="Rocha E."/>
            <person name="Yoon E.-J."/>
            <person name="Nemec A."/>
            <person name="Walker B."/>
            <person name="Young S.K."/>
            <person name="Zeng Q."/>
            <person name="Gargeya S."/>
            <person name="Fitzgerald M."/>
            <person name="Haas B."/>
            <person name="Abouelleil A."/>
            <person name="Alvarado L."/>
            <person name="Arachchi H.M."/>
            <person name="Berlin A.M."/>
            <person name="Chapman S.B."/>
            <person name="Dewar J."/>
            <person name="Goldberg J."/>
            <person name="Griggs A."/>
            <person name="Gujja S."/>
            <person name="Hansen M."/>
            <person name="Howarth C."/>
            <person name="Imamovic A."/>
            <person name="Larimer J."/>
            <person name="McCowan C."/>
            <person name="Murphy C."/>
            <person name="Neiman D."/>
            <person name="Pearson M."/>
            <person name="Priest M."/>
            <person name="Roberts A."/>
            <person name="Saif S."/>
            <person name="Shea T."/>
            <person name="Sisk P."/>
            <person name="Sykes S."/>
            <person name="Wortman J."/>
            <person name="Nusbaum C."/>
            <person name="Birren B."/>
        </authorList>
    </citation>
    <scope>NUCLEOTIDE SEQUENCE [LARGE SCALE GENOMIC DNA]</scope>
    <source>
        <strain evidence="3">NIPH 973</strain>
    </source>
</reference>
<dbReference type="InterPro" id="IPR032620">
    <property type="entry name" value="DUF4882"/>
</dbReference>
<dbReference type="Proteomes" id="UP000013065">
    <property type="component" value="Unassembled WGS sequence"/>
</dbReference>
<gene>
    <name evidence="2" type="ORF">F985_02678</name>
</gene>
<organism evidence="2 3">
    <name type="scientific">Acinetobacter seifertii</name>
    <dbReference type="NCBI Taxonomy" id="1530123"/>
    <lineage>
        <taxon>Bacteria</taxon>
        <taxon>Pseudomonadati</taxon>
        <taxon>Pseudomonadota</taxon>
        <taxon>Gammaproteobacteria</taxon>
        <taxon>Moraxellales</taxon>
        <taxon>Moraxellaceae</taxon>
        <taxon>Acinetobacter</taxon>
        <taxon>Acinetobacter calcoaceticus/baumannii complex</taxon>
    </lineage>
</organism>
<dbReference type="OrthoDB" id="6706525at2"/>
<evidence type="ECO:0008006" key="4">
    <source>
        <dbReference type="Google" id="ProtNLM"/>
    </source>
</evidence>
<evidence type="ECO:0000313" key="2">
    <source>
        <dbReference type="EMBL" id="ENU41791.1"/>
    </source>
</evidence>
<feature type="region of interest" description="Disordered" evidence="1">
    <location>
        <begin position="25"/>
        <end position="48"/>
    </location>
</feature>
<accession>N8QST2</accession>
<comment type="caution">
    <text evidence="2">The sequence shown here is derived from an EMBL/GenBank/DDBJ whole genome shotgun (WGS) entry which is preliminary data.</text>
</comment>
<dbReference type="HOGENOM" id="CLU_076283_0_0_6"/>
<evidence type="ECO:0000313" key="3">
    <source>
        <dbReference type="Proteomes" id="UP000013065"/>
    </source>
</evidence>
<dbReference type="RefSeq" id="WP_004701638.1">
    <property type="nucleotide sequence ID" value="NZ_JBMPAH010000003.1"/>
</dbReference>
<proteinExistence type="predicted"/>
<dbReference type="AlphaFoldDB" id="N8QST2"/>
<evidence type="ECO:0000256" key="1">
    <source>
        <dbReference type="SAM" id="MobiDB-lite"/>
    </source>
</evidence>
<dbReference type="EMBL" id="APOO01000022">
    <property type="protein sequence ID" value="ENU41791.1"/>
    <property type="molecule type" value="Genomic_DNA"/>
</dbReference>
<name>N8QST2_9GAMM</name>
<dbReference type="PATRIC" id="fig|520709.3.peg.2620"/>